<dbReference type="GO" id="GO:0016747">
    <property type="term" value="F:acyltransferase activity, transferring groups other than amino-acyl groups"/>
    <property type="evidence" value="ECO:0007669"/>
    <property type="project" value="InterPro"/>
</dbReference>
<accession>A0A926DRS7</accession>
<reference evidence="2" key="1">
    <citation type="submission" date="2020-08" db="EMBL/GenBank/DDBJ databases">
        <title>Genome public.</title>
        <authorList>
            <person name="Liu C."/>
            <person name="Sun Q."/>
        </authorList>
    </citation>
    <scope>NUCLEOTIDE SEQUENCE</scope>
    <source>
        <strain evidence="2">NSJ-32</strain>
    </source>
</reference>
<protein>
    <submittedName>
        <fullName evidence="2">GNAT family N-acetyltransferase</fullName>
    </submittedName>
</protein>
<proteinExistence type="predicted"/>
<evidence type="ECO:0000313" key="2">
    <source>
        <dbReference type="EMBL" id="MBC8542604.1"/>
    </source>
</evidence>
<dbReference type="Pfam" id="PF00583">
    <property type="entry name" value="Acetyltransf_1"/>
    <property type="match status" value="1"/>
</dbReference>
<evidence type="ECO:0000259" key="1">
    <source>
        <dbReference type="PROSITE" id="PS51186"/>
    </source>
</evidence>
<dbReference type="PROSITE" id="PS51186">
    <property type="entry name" value="GNAT"/>
    <property type="match status" value="1"/>
</dbReference>
<dbReference type="EMBL" id="JACRSQ010000003">
    <property type="protein sequence ID" value="MBC8542604.1"/>
    <property type="molecule type" value="Genomic_DNA"/>
</dbReference>
<evidence type="ECO:0000313" key="3">
    <source>
        <dbReference type="Proteomes" id="UP000657006"/>
    </source>
</evidence>
<keyword evidence="3" id="KW-1185">Reference proteome</keyword>
<dbReference type="AlphaFoldDB" id="A0A926DRS7"/>
<dbReference type="SUPFAM" id="SSF55729">
    <property type="entry name" value="Acyl-CoA N-acyltransferases (Nat)"/>
    <property type="match status" value="1"/>
</dbReference>
<dbReference type="RefSeq" id="WP_177718733.1">
    <property type="nucleotide sequence ID" value="NZ_JACRSQ010000003.1"/>
</dbReference>
<dbReference type="Gene3D" id="3.40.630.30">
    <property type="match status" value="1"/>
</dbReference>
<sequence length="156" mass="17779">MKIVPYEKKYKEDFIEMNKQWISQMFVIEEEDLAVLNNIECALEAGGQIFFAVDDAEEVLACCMIAPLPNGEWEIEKFCARGMYTGTGAGSACLKACIDYARAKCVKKVVIVTNTKCEQAIHLYKKFGFIEVPVDKEKFPFERANIAFEQIFSYDN</sequence>
<dbReference type="InterPro" id="IPR016181">
    <property type="entry name" value="Acyl_CoA_acyltransferase"/>
</dbReference>
<dbReference type="InterPro" id="IPR000182">
    <property type="entry name" value="GNAT_dom"/>
</dbReference>
<organism evidence="2 3">
    <name type="scientific">Bianquea renquensis</name>
    <dbReference type="NCBI Taxonomy" id="2763661"/>
    <lineage>
        <taxon>Bacteria</taxon>
        <taxon>Bacillati</taxon>
        <taxon>Bacillota</taxon>
        <taxon>Clostridia</taxon>
        <taxon>Eubacteriales</taxon>
        <taxon>Bianqueaceae</taxon>
        <taxon>Bianquea</taxon>
    </lineage>
</organism>
<feature type="domain" description="N-acetyltransferase" evidence="1">
    <location>
        <begin position="12"/>
        <end position="155"/>
    </location>
</feature>
<name>A0A926DRS7_9FIRM</name>
<gene>
    <name evidence="2" type="ORF">H8730_03450</name>
</gene>
<dbReference type="CDD" id="cd04301">
    <property type="entry name" value="NAT_SF"/>
    <property type="match status" value="1"/>
</dbReference>
<dbReference type="Proteomes" id="UP000657006">
    <property type="component" value="Unassembled WGS sequence"/>
</dbReference>
<comment type="caution">
    <text evidence="2">The sequence shown here is derived from an EMBL/GenBank/DDBJ whole genome shotgun (WGS) entry which is preliminary data.</text>
</comment>